<dbReference type="PROSITE" id="PS50050">
    <property type="entry name" value="TNFR_NGFR_2"/>
    <property type="match status" value="2"/>
</dbReference>
<evidence type="ECO:0000259" key="9">
    <source>
        <dbReference type="PROSITE" id="PS50050"/>
    </source>
</evidence>
<dbReference type="InterPro" id="IPR011029">
    <property type="entry name" value="DEATH-like_dom_sf"/>
</dbReference>
<dbReference type="InterPro" id="IPR000488">
    <property type="entry name" value="Death_dom"/>
</dbReference>
<evidence type="ECO:0000256" key="3">
    <source>
        <dbReference type="ARBA" id="ARBA00022737"/>
    </source>
</evidence>
<dbReference type="GeneID" id="110076554"/>
<dbReference type="Pfam" id="PF00531">
    <property type="entry name" value="Death"/>
    <property type="match status" value="1"/>
</dbReference>
<dbReference type="InterPro" id="IPR001368">
    <property type="entry name" value="TNFR/NGFR_Cys_rich_reg"/>
</dbReference>
<accession>A0ABM5F8P2</accession>
<dbReference type="SMART" id="SM00208">
    <property type="entry name" value="TNFR"/>
    <property type="match status" value="3"/>
</dbReference>
<evidence type="ECO:0000256" key="1">
    <source>
        <dbReference type="ARBA" id="ARBA00022703"/>
    </source>
</evidence>
<dbReference type="PANTHER" id="PTHR46874:SF2">
    <property type="entry name" value="TUMOR NECROSIS FACTOR RECEPTOR SUPERFAMILY MEMBER 10A ISOFORM X1"/>
    <property type="match status" value="1"/>
</dbReference>
<keyword evidence="5" id="KW-0325">Glycoprotein</keyword>
<evidence type="ECO:0000256" key="5">
    <source>
        <dbReference type="ARBA" id="ARBA00023180"/>
    </source>
</evidence>
<keyword evidence="3" id="KW-0677">Repeat</keyword>
<reference evidence="10" key="1">
    <citation type="submission" date="2025-05" db="UniProtKB">
        <authorList>
            <consortium name="RefSeq"/>
        </authorList>
    </citation>
    <scope>NUCLEOTIDE SEQUENCE [LARGE SCALE GENOMIC DNA]</scope>
</reference>
<feature type="domain" description="TNFR-Cys" evidence="9">
    <location>
        <begin position="54"/>
        <end position="95"/>
    </location>
</feature>
<proteinExistence type="predicted"/>
<keyword evidence="4 6" id="KW-1015">Disulfide bond</keyword>
<dbReference type="SUPFAM" id="SSF57586">
    <property type="entry name" value="TNF receptor-like"/>
    <property type="match status" value="2"/>
</dbReference>
<gene>
    <name evidence="11" type="primary">LOC110076554</name>
</gene>
<evidence type="ECO:0000256" key="6">
    <source>
        <dbReference type="PROSITE-ProRule" id="PRU00206"/>
    </source>
</evidence>
<keyword evidence="10" id="KW-1185">Reference proteome</keyword>
<feature type="disulfide bond" evidence="6">
    <location>
        <begin position="117"/>
        <end position="135"/>
    </location>
</feature>
<dbReference type="RefSeq" id="XP_072841778.1">
    <property type="nucleotide sequence ID" value="XM_072985677.1"/>
</dbReference>
<evidence type="ECO:0000256" key="7">
    <source>
        <dbReference type="SAM" id="Phobius"/>
    </source>
</evidence>
<dbReference type="InterPro" id="IPR034024">
    <property type="entry name" value="TNFRSF10_N"/>
</dbReference>
<feature type="domain" description="TNFR-Cys" evidence="9">
    <location>
        <begin position="96"/>
        <end position="135"/>
    </location>
</feature>
<evidence type="ECO:0000256" key="4">
    <source>
        <dbReference type="ARBA" id="ARBA00023157"/>
    </source>
</evidence>
<protein>
    <submittedName>
        <fullName evidence="11">Tumor necrosis factor receptor superfamily member 6-like isoform X2</fullName>
    </submittedName>
</protein>
<dbReference type="Gene3D" id="1.10.533.10">
    <property type="entry name" value="Death Domain, Fas"/>
    <property type="match status" value="1"/>
</dbReference>
<dbReference type="Gene3D" id="2.10.50.10">
    <property type="entry name" value="Tumor Necrosis Factor Receptor, subunit A, domain 2"/>
    <property type="match status" value="3"/>
</dbReference>
<sequence>MREADVNKVESPALKLDCASDEYPTAGRCCRKCPAGTYVREHCFTPHTSGYCRPCEEGEDYTEHENGLEQCLPCDKCKSGSETVRPCTTKSNTKCQCRYGYYCPPSCEECLRCKTKCPEGQVIVQSCNATTDTKCGSPTKETTDGTSNWIPIVTSVVPVVLVLLLILGIFLYKRRNAICKSEEKDSKIHLVRDVKKPMVIVKNSSSKELRDIYFNVKNMVLPHDWNTLMRKCGLSDVDIDKITRDYPHDTNEQYHQMLRTLQDRFGIEGALHKLLNGLWDMNLKTSYENITNELADHNIITMEPEE</sequence>
<evidence type="ECO:0000256" key="2">
    <source>
        <dbReference type="ARBA" id="ARBA00022729"/>
    </source>
</evidence>
<evidence type="ECO:0000313" key="11">
    <source>
        <dbReference type="RefSeq" id="XP_072841778.1"/>
    </source>
</evidence>
<comment type="caution">
    <text evidence="6">Lacks conserved residue(s) required for the propagation of feature annotation.</text>
</comment>
<keyword evidence="1" id="KW-0053">Apoptosis</keyword>
<dbReference type="CDD" id="cd10580">
    <property type="entry name" value="TNFRSF10"/>
    <property type="match status" value="1"/>
</dbReference>
<name>A0ABM5F8P2_9SAUR</name>
<reference evidence="11" key="2">
    <citation type="submission" date="2025-08" db="UniProtKB">
        <authorList>
            <consortium name="RefSeq"/>
        </authorList>
    </citation>
    <scope>IDENTIFICATION</scope>
</reference>
<evidence type="ECO:0000313" key="10">
    <source>
        <dbReference type="Proteomes" id="UP001652642"/>
    </source>
</evidence>
<dbReference type="SUPFAM" id="SSF47986">
    <property type="entry name" value="DEATH domain"/>
    <property type="match status" value="1"/>
</dbReference>
<dbReference type="Pfam" id="PF00020">
    <property type="entry name" value="TNFR_c6"/>
    <property type="match status" value="2"/>
</dbReference>
<feature type="repeat" description="TNFR-Cys" evidence="6">
    <location>
        <begin position="96"/>
        <end position="135"/>
    </location>
</feature>
<keyword evidence="7" id="KW-1133">Transmembrane helix</keyword>
<organism evidence="10 11">
    <name type="scientific">Pogona vitticeps</name>
    <name type="common">central bearded dragon</name>
    <dbReference type="NCBI Taxonomy" id="103695"/>
    <lineage>
        <taxon>Eukaryota</taxon>
        <taxon>Metazoa</taxon>
        <taxon>Chordata</taxon>
        <taxon>Craniata</taxon>
        <taxon>Vertebrata</taxon>
        <taxon>Euteleostomi</taxon>
        <taxon>Lepidosauria</taxon>
        <taxon>Squamata</taxon>
        <taxon>Bifurcata</taxon>
        <taxon>Unidentata</taxon>
        <taxon>Episquamata</taxon>
        <taxon>Toxicofera</taxon>
        <taxon>Iguania</taxon>
        <taxon>Acrodonta</taxon>
        <taxon>Agamidae</taxon>
        <taxon>Amphibolurinae</taxon>
        <taxon>Pogona</taxon>
    </lineage>
</organism>
<evidence type="ECO:0000259" key="8">
    <source>
        <dbReference type="PROSITE" id="PS50017"/>
    </source>
</evidence>
<dbReference type="PROSITE" id="PS50017">
    <property type="entry name" value="DEATH_DOMAIN"/>
    <property type="match status" value="1"/>
</dbReference>
<dbReference type="Proteomes" id="UP001652642">
    <property type="component" value="Chromosome 1"/>
</dbReference>
<keyword evidence="7" id="KW-0472">Membrane</keyword>
<feature type="repeat" description="TNFR-Cys" evidence="6">
    <location>
        <begin position="54"/>
        <end position="95"/>
    </location>
</feature>
<dbReference type="SMART" id="SM00005">
    <property type="entry name" value="DEATH"/>
    <property type="match status" value="1"/>
</dbReference>
<keyword evidence="7" id="KW-0812">Transmembrane</keyword>
<feature type="disulfide bond" evidence="6">
    <location>
        <begin position="77"/>
        <end position="95"/>
    </location>
</feature>
<feature type="disulfide bond" evidence="6">
    <location>
        <begin position="74"/>
        <end position="87"/>
    </location>
</feature>
<keyword evidence="2" id="KW-0732">Signal</keyword>
<feature type="transmembrane region" description="Helical" evidence="7">
    <location>
        <begin position="149"/>
        <end position="172"/>
    </location>
</feature>
<feature type="domain" description="Death" evidence="8">
    <location>
        <begin position="224"/>
        <end position="294"/>
    </location>
</feature>
<dbReference type="PANTHER" id="PTHR46874">
    <property type="entry name" value="TUMOR NECROSIS FACTOR RECEPTOR SUPERFAMILY MEMBER 6"/>
    <property type="match status" value="1"/>
</dbReference>